<dbReference type="EMBL" id="RHHR01000051">
    <property type="protein sequence ID" value="RNB67537.1"/>
    <property type="molecule type" value="Genomic_DNA"/>
</dbReference>
<gene>
    <name evidence="5" type="ORF">EDM52_22590</name>
</gene>
<proteinExistence type="inferred from homology"/>
<feature type="coiled-coil region" evidence="4">
    <location>
        <begin position="189"/>
        <end position="223"/>
    </location>
</feature>
<dbReference type="PANTHER" id="PTHR32114">
    <property type="entry name" value="ABC TRANSPORTER ABCH.3"/>
    <property type="match status" value="1"/>
</dbReference>
<dbReference type="InterPro" id="IPR027417">
    <property type="entry name" value="P-loop_NTPase"/>
</dbReference>
<evidence type="ECO:0000256" key="2">
    <source>
        <dbReference type="ARBA" id="ARBA00011322"/>
    </source>
</evidence>
<reference evidence="5 6" key="1">
    <citation type="submission" date="2018-10" db="EMBL/GenBank/DDBJ databases">
        <title>Phylogenomics of Brevibacillus.</title>
        <authorList>
            <person name="Dunlap C."/>
        </authorList>
    </citation>
    <scope>NUCLEOTIDE SEQUENCE [LARGE SCALE GENOMIC DNA]</scope>
    <source>
        <strain evidence="5 6">JCM 12215</strain>
    </source>
</reference>
<comment type="caution">
    <text evidence="5">The sequence shown here is derived from an EMBL/GenBank/DDBJ whole genome shotgun (WGS) entry which is preliminary data.</text>
</comment>
<feature type="coiled-coil region" evidence="4">
    <location>
        <begin position="370"/>
        <end position="404"/>
    </location>
</feature>
<organism evidence="5 6">
    <name type="scientific">Brevibacillus invocatus</name>
    <dbReference type="NCBI Taxonomy" id="173959"/>
    <lineage>
        <taxon>Bacteria</taxon>
        <taxon>Bacillati</taxon>
        <taxon>Bacillota</taxon>
        <taxon>Bacilli</taxon>
        <taxon>Bacillales</taxon>
        <taxon>Paenibacillaceae</taxon>
        <taxon>Brevibacillus</taxon>
    </lineage>
</organism>
<protein>
    <recommendedName>
        <fullName evidence="3">Nuclease SbcCD subunit C</fullName>
    </recommendedName>
</protein>
<accession>A0A3M8BWY0</accession>
<dbReference type="RefSeq" id="WP_122911166.1">
    <property type="nucleotide sequence ID" value="NZ_CBCSBE010000021.1"/>
</dbReference>
<dbReference type="InterPro" id="IPR022205">
    <property type="entry name" value="DUF3732"/>
</dbReference>
<dbReference type="Gene3D" id="3.40.50.300">
    <property type="entry name" value="P-loop containing nucleotide triphosphate hydrolases"/>
    <property type="match status" value="1"/>
</dbReference>
<dbReference type="AlphaFoldDB" id="A0A3M8BWY0"/>
<evidence type="ECO:0000256" key="4">
    <source>
        <dbReference type="SAM" id="Coils"/>
    </source>
</evidence>
<feature type="coiled-coil region" evidence="4">
    <location>
        <begin position="445"/>
        <end position="472"/>
    </location>
</feature>
<dbReference type="PANTHER" id="PTHR32114:SF2">
    <property type="entry name" value="ABC TRANSPORTER ABCH.3"/>
    <property type="match status" value="1"/>
</dbReference>
<dbReference type="Pfam" id="PF12532">
    <property type="entry name" value="DUF3732"/>
    <property type="match status" value="1"/>
</dbReference>
<comment type="subunit">
    <text evidence="2">Heterodimer of SbcC and SbcD.</text>
</comment>
<evidence type="ECO:0000256" key="1">
    <source>
        <dbReference type="ARBA" id="ARBA00006930"/>
    </source>
</evidence>
<sequence>MQILEIVLYSHKGQKRVVKFEPGKVNIITGSSGTGKSALIEIVEYCLGRGKCLVPEGIIRDTVSWYGVRLKFESDEVFIGRANPTKSALSTNASYLEIGSLVPSPDNIPVANTTSDAISDFFTQKIGISPNIHTPPIGQTRDALEANIKHALFYCFQQQDEIASKRYLFHRQSEDFMKQTIKDTLPYFLGAIQEDRLALEQELARSKRELKKAEQVLKEAELIRGEGVSKAVSLLSEAREVGLIDAAADYQDIALFELVKLLQPLTEWKPGEVEFPGVEKLTQLQVELHRTRIEFNEKAEAIRAAKTFVNEANGYAVEVQQQEFRLESINLFNTGSHDPNTCPLCSSQVEELVPHATAIKKSLQQVRKSLETAVKERPRLREYIESLESEQEGILKRLQELNQEIDGIFREQTAARQLRDLNVRRGRVAGRISLWLESINVDNDITKYVEAVNQAKQKVSLLESQLDEENKQERLHSILNRIGIQMTEWSNNLNLEHSGDPVRFDLTNVTVVIDREDRPITLERMGSGQNWVAYHLLVHLALHKFFIQHGRPVPRFLFLDQPTQVYYPRDQDSELLGSITHLIDDDKLAVKRMFDLIFNVIESLSPNFQVIITDHADLADSRFQSAVMERWRGDALIPEDWRL</sequence>
<comment type="similarity">
    <text evidence="1">Belongs to the SMC family. SbcC subfamily.</text>
</comment>
<evidence type="ECO:0000256" key="3">
    <source>
        <dbReference type="ARBA" id="ARBA00013368"/>
    </source>
</evidence>
<evidence type="ECO:0000313" key="6">
    <source>
        <dbReference type="Proteomes" id="UP000282028"/>
    </source>
</evidence>
<name>A0A3M8BWY0_9BACL</name>
<evidence type="ECO:0000313" key="5">
    <source>
        <dbReference type="EMBL" id="RNB67537.1"/>
    </source>
</evidence>
<dbReference type="Proteomes" id="UP000282028">
    <property type="component" value="Unassembled WGS sequence"/>
</dbReference>
<dbReference type="SUPFAM" id="SSF52540">
    <property type="entry name" value="P-loop containing nucleoside triphosphate hydrolases"/>
    <property type="match status" value="1"/>
</dbReference>
<dbReference type="OrthoDB" id="103556at2"/>
<keyword evidence="6" id="KW-1185">Reference proteome</keyword>
<keyword evidence="4" id="KW-0175">Coiled coil</keyword>